<evidence type="ECO:0000313" key="5">
    <source>
        <dbReference type="EMBL" id="KAL0016715.1"/>
    </source>
</evidence>
<name>A0AAW2E503_9ROSI</name>
<keyword evidence="2" id="KW-0808">Transferase</keyword>
<evidence type="ECO:0000313" key="6">
    <source>
        <dbReference type="Proteomes" id="UP001459277"/>
    </source>
</evidence>
<keyword evidence="6" id="KW-1185">Reference proteome</keyword>
<reference evidence="5 6" key="1">
    <citation type="submission" date="2024-01" db="EMBL/GenBank/DDBJ databases">
        <title>A telomere-to-telomere, gap-free genome of sweet tea (Lithocarpus litseifolius).</title>
        <authorList>
            <person name="Zhou J."/>
        </authorList>
    </citation>
    <scope>NUCLEOTIDE SEQUENCE [LARGE SCALE GENOMIC DNA]</scope>
    <source>
        <strain evidence="5">Zhou-2022a</strain>
        <tissue evidence="5">Leaf</tissue>
    </source>
</reference>
<feature type="coiled-coil region" evidence="3">
    <location>
        <begin position="494"/>
        <end position="546"/>
    </location>
</feature>
<protein>
    <submittedName>
        <fullName evidence="5">Uncharacterized protein</fullName>
    </submittedName>
</protein>
<gene>
    <name evidence="5" type="ORF">SO802_003784</name>
</gene>
<dbReference type="Gene3D" id="3.40.50.2000">
    <property type="entry name" value="Glycogen Phosphorylase B"/>
    <property type="match status" value="4"/>
</dbReference>
<dbReference type="EMBL" id="JAZDWU010000001">
    <property type="protein sequence ID" value="KAL0016715.1"/>
    <property type="molecule type" value="Genomic_DNA"/>
</dbReference>
<evidence type="ECO:0000256" key="2">
    <source>
        <dbReference type="ARBA" id="ARBA00022679"/>
    </source>
</evidence>
<sequence>MEEERAYSAHVVVLPFHGQGHINPMQQFSKRLASKGLKITIAALLSVSKSMQTGAGSVTIEPIYDDCIEGGIGGPGGFKGFLERFEASGKRGLVDLIKKLENSKYPVKCLVYDANLPWALNIAKQLGVAGAAFFTQSCAAIASYYPMHVELSGEQLTMPAFSMPGLPKPGFPNLASLGSDTGPYPPVVRLILNQFSNIEQADWVLFNSFDKLEKEVVKWMANLWPVRTIGPTVPSFYLDKRVEDDTDFCFNLYKPKSESCVSWLNTKEPGSVVYVSFGSVASLNAEQMTEMAWALRQTSYNFLWVVKITEDSNLPNNFMEETAGKGLVVTCFGVPMVGMPQFLDQMTNAYFVEKVWAVGVQPKVNENNLATREEIDRCISEVMHGERAEEIKKNAKQWKEFAKEAVDEGGSSDKYINEIIARLTVMDFEPLNIENEVMEFDASGSMEDDTATLDLENHDDDYERDYNDESFEGSNPSTSNSALDNGSPRLQSYSLDQDKEIQALTAELENASQQCEAYRAKLSAVLKNLEEQKLKISVKVQNVRLNLRS</sequence>
<evidence type="ECO:0000256" key="3">
    <source>
        <dbReference type="SAM" id="Coils"/>
    </source>
</evidence>
<keyword evidence="3" id="KW-0175">Coiled coil</keyword>
<feature type="compositionally biased region" description="Acidic residues" evidence="4">
    <location>
        <begin position="460"/>
        <end position="471"/>
    </location>
</feature>
<dbReference type="Proteomes" id="UP001459277">
    <property type="component" value="Unassembled WGS sequence"/>
</dbReference>
<evidence type="ECO:0000256" key="4">
    <source>
        <dbReference type="SAM" id="MobiDB-lite"/>
    </source>
</evidence>
<dbReference type="Pfam" id="PF00201">
    <property type="entry name" value="UDPGT"/>
    <property type="match status" value="2"/>
</dbReference>
<comment type="similarity">
    <text evidence="1">Belongs to the UDP-glycosyltransferase family.</text>
</comment>
<evidence type="ECO:0000256" key="1">
    <source>
        <dbReference type="ARBA" id="ARBA00009995"/>
    </source>
</evidence>
<dbReference type="GO" id="GO:0080044">
    <property type="term" value="F:quercetin 7-O-glucosyltransferase activity"/>
    <property type="evidence" value="ECO:0007669"/>
    <property type="project" value="TreeGrafter"/>
</dbReference>
<dbReference type="CDD" id="cd03784">
    <property type="entry name" value="GT1_Gtf-like"/>
    <property type="match status" value="1"/>
</dbReference>
<dbReference type="AlphaFoldDB" id="A0AAW2E503"/>
<comment type="caution">
    <text evidence="5">The sequence shown here is derived from an EMBL/GenBank/DDBJ whole genome shotgun (WGS) entry which is preliminary data.</text>
</comment>
<dbReference type="GO" id="GO:0080043">
    <property type="term" value="F:quercetin 3-O-glucosyltransferase activity"/>
    <property type="evidence" value="ECO:0007669"/>
    <property type="project" value="TreeGrafter"/>
</dbReference>
<accession>A0AAW2E503</accession>
<feature type="compositionally biased region" description="Polar residues" evidence="4">
    <location>
        <begin position="472"/>
        <end position="491"/>
    </location>
</feature>
<dbReference type="PANTHER" id="PTHR11926">
    <property type="entry name" value="GLUCOSYL/GLUCURONOSYL TRANSFERASES"/>
    <property type="match status" value="1"/>
</dbReference>
<dbReference type="PANTHER" id="PTHR11926:SF1375">
    <property type="entry name" value="GLYCOSYLTRANSFERASE"/>
    <property type="match status" value="1"/>
</dbReference>
<dbReference type="SUPFAM" id="SSF53756">
    <property type="entry name" value="UDP-Glycosyltransferase/glycogen phosphorylase"/>
    <property type="match status" value="1"/>
</dbReference>
<proteinExistence type="inferred from homology"/>
<dbReference type="InterPro" id="IPR002213">
    <property type="entry name" value="UDP_glucos_trans"/>
</dbReference>
<organism evidence="5 6">
    <name type="scientific">Lithocarpus litseifolius</name>
    <dbReference type="NCBI Taxonomy" id="425828"/>
    <lineage>
        <taxon>Eukaryota</taxon>
        <taxon>Viridiplantae</taxon>
        <taxon>Streptophyta</taxon>
        <taxon>Embryophyta</taxon>
        <taxon>Tracheophyta</taxon>
        <taxon>Spermatophyta</taxon>
        <taxon>Magnoliopsida</taxon>
        <taxon>eudicotyledons</taxon>
        <taxon>Gunneridae</taxon>
        <taxon>Pentapetalae</taxon>
        <taxon>rosids</taxon>
        <taxon>fabids</taxon>
        <taxon>Fagales</taxon>
        <taxon>Fagaceae</taxon>
        <taxon>Lithocarpus</taxon>
    </lineage>
</organism>
<feature type="region of interest" description="Disordered" evidence="4">
    <location>
        <begin position="460"/>
        <end position="491"/>
    </location>
</feature>